<dbReference type="Proteomes" id="UP000467841">
    <property type="component" value="Unassembled WGS sequence"/>
</dbReference>
<feature type="chain" id="PRO_5025440690" evidence="2">
    <location>
        <begin position="23"/>
        <end position="117"/>
    </location>
</feature>
<dbReference type="OrthoDB" id="1103294at2759"/>
<protein>
    <submittedName>
        <fullName evidence="3">Uncharacterized protein</fullName>
    </submittedName>
</protein>
<accession>A0A6D2JG08</accession>
<proteinExistence type="predicted"/>
<keyword evidence="2" id="KW-0732">Signal</keyword>
<comment type="caution">
    <text evidence="3">The sequence shown here is derived from an EMBL/GenBank/DDBJ whole genome shotgun (WGS) entry which is preliminary data.</text>
</comment>
<evidence type="ECO:0000313" key="3">
    <source>
        <dbReference type="EMBL" id="CAA7038656.1"/>
    </source>
</evidence>
<reference evidence="3" key="1">
    <citation type="submission" date="2020-01" db="EMBL/GenBank/DDBJ databases">
        <authorList>
            <person name="Mishra B."/>
        </authorList>
    </citation>
    <scope>NUCLEOTIDE SEQUENCE [LARGE SCALE GENOMIC DNA]</scope>
</reference>
<dbReference type="AlphaFoldDB" id="A0A6D2JG08"/>
<evidence type="ECO:0000256" key="1">
    <source>
        <dbReference type="SAM" id="MobiDB-lite"/>
    </source>
</evidence>
<evidence type="ECO:0000256" key="2">
    <source>
        <dbReference type="SAM" id="SignalP"/>
    </source>
</evidence>
<organism evidence="3 4">
    <name type="scientific">Microthlaspi erraticum</name>
    <dbReference type="NCBI Taxonomy" id="1685480"/>
    <lineage>
        <taxon>Eukaryota</taxon>
        <taxon>Viridiplantae</taxon>
        <taxon>Streptophyta</taxon>
        <taxon>Embryophyta</taxon>
        <taxon>Tracheophyta</taxon>
        <taxon>Spermatophyta</taxon>
        <taxon>Magnoliopsida</taxon>
        <taxon>eudicotyledons</taxon>
        <taxon>Gunneridae</taxon>
        <taxon>Pentapetalae</taxon>
        <taxon>rosids</taxon>
        <taxon>malvids</taxon>
        <taxon>Brassicales</taxon>
        <taxon>Brassicaceae</taxon>
        <taxon>Coluteocarpeae</taxon>
        <taxon>Microthlaspi</taxon>
    </lineage>
</organism>
<evidence type="ECO:0000313" key="4">
    <source>
        <dbReference type="Proteomes" id="UP000467841"/>
    </source>
</evidence>
<keyword evidence="4" id="KW-1185">Reference proteome</keyword>
<dbReference type="EMBL" id="CACVBM020001196">
    <property type="protein sequence ID" value="CAA7038656.1"/>
    <property type="molecule type" value="Genomic_DNA"/>
</dbReference>
<feature type="compositionally biased region" description="Polar residues" evidence="1">
    <location>
        <begin position="40"/>
        <end position="56"/>
    </location>
</feature>
<feature type="region of interest" description="Disordered" evidence="1">
    <location>
        <begin position="37"/>
        <end position="58"/>
    </location>
</feature>
<sequence length="117" mass="12867">MAKISFFLFALVLIASLHAYEAHRVGRFLEEDLKAKKTSDQGLPSQVETLSNSEQMPSAPVLAPELAPTLAPAQAPSEKKLKKFNRLNIRRSPARNKKPASIIQSILKDFGLNGGRN</sequence>
<feature type="signal peptide" evidence="2">
    <location>
        <begin position="1"/>
        <end position="22"/>
    </location>
</feature>
<gene>
    <name evidence="3" type="ORF">MERR_LOCUS25891</name>
</gene>
<name>A0A6D2JG08_9BRAS</name>